<proteinExistence type="predicted"/>
<dbReference type="RefSeq" id="XP_008723191.1">
    <property type="nucleotide sequence ID" value="XM_008724969.1"/>
</dbReference>
<dbReference type="GeneID" id="19980063"/>
<dbReference type="Proteomes" id="UP000030678">
    <property type="component" value="Unassembled WGS sequence"/>
</dbReference>
<dbReference type="AlphaFoldDB" id="V9DT17"/>
<gene>
    <name evidence="1" type="ORF">G647_01570</name>
</gene>
<protein>
    <submittedName>
        <fullName evidence="1">Uncharacterized protein</fullName>
    </submittedName>
</protein>
<name>V9DT17_9EURO</name>
<organism evidence="1 2">
    <name type="scientific">Cladophialophora carrionii CBS 160.54</name>
    <dbReference type="NCBI Taxonomy" id="1279043"/>
    <lineage>
        <taxon>Eukaryota</taxon>
        <taxon>Fungi</taxon>
        <taxon>Dikarya</taxon>
        <taxon>Ascomycota</taxon>
        <taxon>Pezizomycotina</taxon>
        <taxon>Eurotiomycetes</taxon>
        <taxon>Chaetothyriomycetidae</taxon>
        <taxon>Chaetothyriales</taxon>
        <taxon>Herpotrichiellaceae</taxon>
        <taxon>Cladophialophora</taxon>
    </lineage>
</organism>
<dbReference type="VEuPathDB" id="FungiDB:G647_01570"/>
<evidence type="ECO:0000313" key="2">
    <source>
        <dbReference type="Proteomes" id="UP000030678"/>
    </source>
</evidence>
<reference evidence="1 2" key="1">
    <citation type="submission" date="2013-03" db="EMBL/GenBank/DDBJ databases">
        <title>The Genome Sequence of Cladophialophora carrionii CBS 160.54.</title>
        <authorList>
            <consortium name="The Broad Institute Genomics Platform"/>
            <person name="Cuomo C."/>
            <person name="de Hoog S."/>
            <person name="Gorbushina A."/>
            <person name="Walker B."/>
            <person name="Young S.K."/>
            <person name="Zeng Q."/>
            <person name="Gargeya S."/>
            <person name="Fitzgerald M."/>
            <person name="Haas B."/>
            <person name="Abouelleil A."/>
            <person name="Allen A.W."/>
            <person name="Alvarado L."/>
            <person name="Arachchi H.M."/>
            <person name="Berlin A.M."/>
            <person name="Chapman S.B."/>
            <person name="Gainer-Dewar J."/>
            <person name="Goldberg J."/>
            <person name="Griggs A."/>
            <person name="Gujja S."/>
            <person name="Hansen M."/>
            <person name="Howarth C."/>
            <person name="Imamovic A."/>
            <person name="Ireland A."/>
            <person name="Larimer J."/>
            <person name="McCowan C."/>
            <person name="Murphy C."/>
            <person name="Pearson M."/>
            <person name="Poon T.W."/>
            <person name="Priest M."/>
            <person name="Roberts A."/>
            <person name="Saif S."/>
            <person name="Shea T."/>
            <person name="Sisk P."/>
            <person name="Sykes S."/>
            <person name="Wortman J."/>
            <person name="Nusbaum C."/>
            <person name="Birren B."/>
        </authorList>
    </citation>
    <scope>NUCLEOTIDE SEQUENCE [LARGE SCALE GENOMIC DNA]</scope>
    <source>
        <strain evidence="1 2">CBS 160.54</strain>
    </source>
</reference>
<sequence length="248" mass="27216">MGSSTSTTKQFLEGLAPFQRRAVRKLELHLLASVTEAWSLRSILRLIADVSDSTDQQTFVPDSWDGAFDKGYSVSQKAYGTSVSGGSDLRELNIFITTRDLLLAQADSLVGLLHILTVPPAAQAYAKPRTPFACTASWVSEGLAYLGSLRRLSIVIEASVSVANQLTGDDKIGFSNFVRSVLPRAIVEVKWITQKNMILSPDDDEWVSFLWDDDLMASDAGQGSLNENHEGTEMNRKVGWSSWGSIQQ</sequence>
<dbReference type="EMBL" id="KB822697">
    <property type="protein sequence ID" value="ETI29117.1"/>
    <property type="molecule type" value="Genomic_DNA"/>
</dbReference>
<accession>V9DT17</accession>
<evidence type="ECO:0000313" key="1">
    <source>
        <dbReference type="EMBL" id="ETI29117.1"/>
    </source>
</evidence>
<dbReference type="OrthoDB" id="5413827at2759"/>
<dbReference type="HOGENOM" id="CLU_1115651_0_0_1"/>